<dbReference type="InterPro" id="IPR017500">
    <property type="entry name" value="Phage_infect_YhgE_N"/>
</dbReference>
<dbReference type="GO" id="GO:0140359">
    <property type="term" value="F:ABC-type transporter activity"/>
    <property type="evidence" value="ECO:0007669"/>
    <property type="project" value="InterPro"/>
</dbReference>
<accession>A0A430FF20</accession>
<sequence>MSTMRHLFVGDLRRITSNVVSVIIVIGLVAIPALFTWFNVAASWDPFSNTKNLKFAVASVDEGYSSDLVPVEITVGDKVIAALRANNQLDWTFTSKDDAIEGTKSGEYYAAVVIPKDFSRDMMTFFSSDKAEHAKLIYYTNQKSNALAPAVTSQGADQVSAQVNQIFAQTITNTALSIASNLIDRLDDADSQAMLSKFNTNVGDFAQQMNDAADLLDTYSALTDTASGLFSSADALIDSASGAMDDAQSALTTAKSGAQDITGSLTTASDALSAALQTSADSYTAVGDSIDSVFASADDSAADVASNVRAQAKAVDGQIAEYQSIRNAVAALPDAPGANGSGSSSSVVSSAATRALKLTLDALDTVITRQTALRDALNTAADNIDAKRDTAKQDRQHVKDLATQAHDAVAGLKTNFNDNVSSKVTAVAKTVGSMTSSLDSGSSKLTSTVDDLQATAKSTDEKLADVHDSLTAAAATLRKTSDKLSNFSDALANALNSGNMSMVRDLLSEDSASLAETLSAPVQLKRKAVFPVANFGSSLSPLYTLLPLWVGALLMSVTLKTTVSRKVRAELAALAGGRQPRPHQLYLGHFGVFAVISLLQSTVLCGGNLLFLHVQSVHPLLYMLAGWASGLVYAFFIYTLVVSFGNVGKAIGVLYLVVQICGSGAAYPLQVLPGFVSVISPFLPITHSVTMLRAAIAGMYMNDYWIAMGKLLLFVPPIVLLGLVLRKPLVGFNRWYVAKVESTKLL</sequence>
<organism evidence="7 8">
    <name type="scientific">Bifidobacterium goeldii</name>
    <dbReference type="NCBI Taxonomy" id="2306975"/>
    <lineage>
        <taxon>Bacteria</taxon>
        <taxon>Bacillati</taxon>
        <taxon>Actinomycetota</taxon>
        <taxon>Actinomycetes</taxon>
        <taxon>Bifidobacteriales</taxon>
        <taxon>Bifidobacteriaceae</taxon>
        <taxon>Bifidobacterium</taxon>
    </lineage>
</organism>
<feature type="transmembrane region" description="Helical" evidence="5">
    <location>
        <begin position="704"/>
        <end position="725"/>
    </location>
</feature>
<dbReference type="PANTHER" id="PTHR43077">
    <property type="entry name" value="TRANSPORT PERMEASE YVFS-RELATED"/>
    <property type="match status" value="1"/>
</dbReference>
<keyword evidence="8" id="KW-1185">Reference proteome</keyword>
<gene>
    <name evidence="7" type="ORF">D2E25_1805</name>
</gene>
<dbReference type="RefSeq" id="WP_125982060.1">
    <property type="nucleotide sequence ID" value="NZ_QXGL01000007.1"/>
</dbReference>
<name>A0A430FF20_9BIFI</name>
<evidence type="ECO:0000256" key="1">
    <source>
        <dbReference type="ARBA" id="ARBA00004141"/>
    </source>
</evidence>
<dbReference type="PANTHER" id="PTHR43077:SF10">
    <property type="entry name" value="TRANSPORT PERMEASE PROTEIN"/>
    <property type="match status" value="1"/>
</dbReference>
<dbReference type="InterPro" id="IPR013525">
    <property type="entry name" value="ABC2_TM"/>
</dbReference>
<feature type="transmembrane region" description="Helical" evidence="5">
    <location>
        <begin position="620"/>
        <end position="641"/>
    </location>
</feature>
<dbReference type="OrthoDB" id="9811483at2"/>
<feature type="transmembrane region" description="Helical" evidence="5">
    <location>
        <begin position="586"/>
        <end position="614"/>
    </location>
</feature>
<evidence type="ECO:0000313" key="7">
    <source>
        <dbReference type="EMBL" id="RSX51371.1"/>
    </source>
</evidence>
<evidence type="ECO:0000256" key="2">
    <source>
        <dbReference type="ARBA" id="ARBA00022692"/>
    </source>
</evidence>
<evidence type="ECO:0000256" key="5">
    <source>
        <dbReference type="SAM" id="Phobius"/>
    </source>
</evidence>
<dbReference type="GO" id="GO:0016020">
    <property type="term" value="C:membrane"/>
    <property type="evidence" value="ECO:0007669"/>
    <property type="project" value="UniProtKB-SubCell"/>
</dbReference>
<reference evidence="7 8" key="1">
    <citation type="submission" date="2018-09" db="EMBL/GenBank/DDBJ databases">
        <title>Characterization of the phylogenetic diversity of five novel species belonging to the genus Bifidobacterium.</title>
        <authorList>
            <person name="Lugli G.A."/>
            <person name="Duranti S."/>
            <person name="Milani C."/>
        </authorList>
    </citation>
    <scope>NUCLEOTIDE SEQUENCE [LARGE SCALE GENOMIC DNA]</scope>
    <source>
        <strain evidence="7 8">2034B</strain>
    </source>
</reference>
<dbReference type="NCBIfam" id="TIGR03062">
    <property type="entry name" value="pip_yhgE_Cterm"/>
    <property type="match status" value="1"/>
</dbReference>
<evidence type="ECO:0000256" key="4">
    <source>
        <dbReference type="ARBA" id="ARBA00023136"/>
    </source>
</evidence>
<dbReference type="EMBL" id="QXGL01000007">
    <property type="protein sequence ID" value="RSX51371.1"/>
    <property type="molecule type" value="Genomic_DNA"/>
</dbReference>
<proteinExistence type="predicted"/>
<dbReference type="InterPro" id="IPR051328">
    <property type="entry name" value="T7SS_ABC-Transporter"/>
</dbReference>
<feature type="transmembrane region" description="Helical" evidence="5">
    <location>
        <begin position="20"/>
        <end position="44"/>
    </location>
</feature>
<dbReference type="InterPro" id="IPR017501">
    <property type="entry name" value="Phage_infect_YhgE_C"/>
</dbReference>
<feature type="transmembrane region" description="Helical" evidence="5">
    <location>
        <begin position="653"/>
        <end position="684"/>
    </location>
</feature>
<evidence type="ECO:0000313" key="8">
    <source>
        <dbReference type="Proteomes" id="UP000287533"/>
    </source>
</evidence>
<dbReference type="NCBIfam" id="TIGR03061">
    <property type="entry name" value="pip_yhgE_Nterm"/>
    <property type="match status" value="1"/>
</dbReference>
<comment type="subcellular location">
    <subcellularLocation>
        <location evidence="1">Membrane</location>
        <topology evidence="1">Multi-pass membrane protein</topology>
    </subcellularLocation>
</comment>
<evidence type="ECO:0000256" key="3">
    <source>
        <dbReference type="ARBA" id="ARBA00022989"/>
    </source>
</evidence>
<protein>
    <submittedName>
        <fullName evidence="7">Phage infection protein</fullName>
    </submittedName>
</protein>
<dbReference type="Gene3D" id="3.40.1710.10">
    <property type="entry name" value="abc type-2 transporter like domain"/>
    <property type="match status" value="1"/>
</dbReference>
<feature type="domain" description="ABC-2 type transporter transmembrane" evidence="6">
    <location>
        <begin position="27"/>
        <end position="185"/>
    </location>
</feature>
<dbReference type="Proteomes" id="UP000287533">
    <property type="component" value="Unassembled WGS sequence"/>
</dbReference>
<feature type="domain" description="ABC-2 type transporter transmembrane" evidence="6">
    <location>
        <begin position="473"/>
        <end position="722"/>
    </location>
</feature>
<dbReference type="Pfam" id="PF12698">
    <property type="entry name" value="ABC2_membrane_3"/>
    <property type="match status" value="2"/>
</dbReference>
<keyword evidence="2 5" id="KW-0812">Transmembrane</keyword>
<comment type="caution">
    <text evidence="7">The sequence shown here is derived from an EMBL/GenBank/DDBJ whole genome shotgun (WGS) entry which is preliminary data.</text>
</comment>
<feature type="transmembrane region" description="Helical" evidence="5">
    <location>
        <begin position="542"/>
        <end position="559"/>
    </location>
</feature>
<evidence type="ECO:0000259" key="6">
    <source>
        <dbReference type="Pfam" id="PF12698"/>
    </source>
</evidence>
<keyword evidence="4 5" id="KW-0472">Membrane</keyword>
<keyword evidence="3 5" id="KW-1133">Transmembrane helix</keyword>
<dbReference type="AlphaFoldDB" id="A0A430FF20"/>